<feature type="compositionally biased region" description="Basic and acidic residues" evidence="2">
    <location>
        <begin position="20"/>
        <end position="41"/>
    </location>
</feature>
<evidence type="ECO:0000256" key="2">
    <source>
        <dbReference type="SAM" id="MobiDB-lite"/>
    </source>
</evidence>
<dbReference type="InterPro" id="IPR036179">
    <property type="entry name" value="Ig-like_dom_sf"/>
</dbReference>
<dbReference type="Pfam" id="PF07303">
    <property type="entry name" value="Occludin_ELL"/>
    <property type="match status" value="1"/>
</dbReference>
<dbReference type="PANTHER" id="PTHR23288">
    <property type="entry name" value="OCCLUDIN AND RNA POLYMERASE II ELONGATION FACTOR ELL"/>
    <property type="match status" value="1"/>
</dbReference>
<dbReference type="InterPro" id="IPR007110">
    <property type="entry name" value="Ig-like_dom"/>
</dbReference>
<protein>
    <submittedName>
        <fullName evidence="4">MARVEL domain-containing protein 2</fullName>
    </submittedName>
</protein>
<dbReference type="InterPro" id="IPR003599">
    <property type="entry name" value="Ig_sub"/>
</dbReference>
<dbReference type="InterPro" id="IPR010844">
    <property type="entry name" value="Occludin_ELL"/>
</dbReference>
<dbReference type="EMBL" id="SRLO01000484">
    <property type="protein sequence ID" value="TNN54425.1"/>
    <property type="molecule type" value="Genomic_DNA"/>
</dbReference>
<dbReference type="InterPro" id="IPR031176">
    <property type="entry name" value="ELL/occludin"/>
</dbReference>
<feature type="domain" description="Ig-like" evidence="3">
    <location>
        <begin position="105"/>
        <end position="200"/>
    </location>
</feature>
<dbReference type="GO" id="GO:0070830">
    <property type="term" value="P:bicellular tight junction assembly"/>
    <property type="evidence" value="ECO:0007669"/>
    <property type="project" value="TreeGrafter"/>
</dbReference>
<dbReference type="AlphaFoldDB" id="A0A4Z2GMI4"/>
<evidence type="ECO:0000259" key="3">
    <source>
        <dbReference type="PROSITE" id="PS50835"/>
    </source>
</evidence>
<accession>A0A4Z2GMI4</accession>
<dbReference type="GO" id="GO:0005923">
    <property type="term" value="C:bicellular tight junction"/>
    <property type="evidence" value="ECO:0007669"/>
    <property type="project" value="TreeGrafter"/>
</dbReference>
<feature type="region of interest" description="Disordered" evidence="2">
    <location>
        <begin position="1"/>
        <end position="43"/>
    </location>
</feature>
<dbReference type="Gene3D" id="2.60.40.10">
    <property type="entry name" value="Immunoglobulins"/>
    <property type="match status" value="1"/>
</dbReference>
<dbReference type="SUPFAM" id="SSF144292">
    <property type="entry name" value="occludin/ELL-like"/>
    <property type="match status" value="1"/>
</dbReference>
<dbReference type="CDD" id="cd00099">
    <property type="entry name" value="IgV"/>
    <property type="match status" value="1"/>
</dbReference>
<name>A0A4Z2GMI4_9TELE</name>
<dbReference type="Pfam" id="PF07686">
    <property type="entry name" value="V-set"/>
    <property type="match status" value="1"/>
</dbReference>
<dbReference type="OrthoDB" id="8947657at2759"/>
<evidence type="ECO:0000313" key="4">
    <source>
        <dbReference type="EMBL" id="TNN54425.1"/>
    </source>
</evidence>
<keyword evidence="5" id="KW-1185">Reference proteome</keyword>
<dbReference type="SUPFAM" id="SSF48726">
    <property type="entry name" value="Immunoglobulin"/>
    <property type="match status" value="1"/>
</dbReference>
<feature type="compositionally biased region" description="Basic residues" evidence="2">
    <location>
        <begin position="1"/>
        <end position="10"/>
    </location>
</feature>
<sequence length="271" mass="30816">MGRSRGRVRGKPVGLMFLKRGKEEQRRREGSEQGKKTDRRTNGLHVRPVIRGIDPRGSAIDQERARRTGKSYNSPQLFSREASRTRRAVRDILEQLGNTRRARDSAVVQWPAGSDTVHPGDAVTLQCSVLLSDSKDKACPREYSVHWFGVRSDPSHPNIIYNGGSRHDECEKKTDTRKSCVYRFSKNVTSSDAGTYYCAVATCGEILFGNGTKLNIKAAVFLLENLTKMKLQDPTFLEKKERCEYLKSKLSHIKQKIQEYDKVMEWNDGFS</sequence>
<evidence type="ECO:0000256" key="1">
    <source>
        <dbReference type="ARBA" id="ARBA00009171"/>
    </source>
</evidence>
<dbReference type="InterPro" id="IPR013106">
    <property type="entry name" value="Ig_V-set"/>
</dbReference>
<dbReference type="GO" id="GO:0031410">
    <property type="term" value="C:cytoplasmic vesicle"/>
    <property type="evidence" value="ECO:0007669"/>
    <property type="project" value="TreeGrafter"/>
</dbReference>
<dbReference type="GO" id="GO:0016324">
    <property type="term" value="C:apical plasma membrane"/>
    <property type="evidence" value="ECO:0007669"/>
    <property type="project" value="TreeGrafter"/>
</dbReference>
<dbReference type="InterPro" id="IPR013783">
    <property type="entry name" value="Ig-like_fold"/>
</dbReference>
<dbReference type="PROSITE" id="PS50835">
    <property type="entry name" value="IG_LIKE"/>
    <property type="match status" value="1"/>
</dbReference>
<dbReference type="SMART" id="SM00409">
    <property type="entry name" value="IG"/>
    <property type="match status" value="1"/>
</dbReference>
<comment type="caution">
    <text evidence="4">The sequence shown here is derived from an EMBL/GenBank/DDBJ whole genome shotgun (WGS) entry which is preliminary data.</text>
</comment>
<organism evidence="4 5">
    <name type="scientific">Liparis tanakae</name>
    <name type="common">Tanaka's snailfish</name>
    <dbReference type="NCBI Taxonomy" id="230148"/>
    <lineage>
        <taxon>Eukaryota</taxon>
        <taxon>Metazoa</taxon>
        <taxon>Chordata</taxon>
        <taxon>Craniata</taxon>
        <taxon>Vertebrata</taxon>
        <taxon>Euteleostomi</taxon>
        <taxon>Actinopterygii</taxon>
        <taxon>Neopterygii</taxon>
        <taxon>Teleostei</taxon>
        <taxon>Neoteleostei</taxon>
        <taxon>Acanthomorphata</taxon>
        <taxon>Eupercaria</taxon>
        <taxon>Perciformes</taxon>
        <taxon>Cottioidei</taxon>
        <taxon>Cottales</taxon>
        <taxon>Liparidae</taxon>
        <taxon>Liparis</taxon>
    </lineage>
</organism>
<proteinExistence type="inferred from homology"/>
<gene>
    <name evidence="4" type="primary">marveld2_0</name>
    <name evidence="4" type="ORF">EYF80_035334</name>
</gene>
<dbReference type="Gene3D" id="6.10.140.340">
    <property type="match status" value="1"/>
</dbReference>
<evidence type="ECO:0000313" key="5">
    <source>
        <dbReference type="Proteomes" id="UP000314294"/>
    </source>
</evidence>
<dbReference type="Proteomes" id="UP000314294">
    <property type="component" value="Unassembled WGS sequence"/>
</dbReference>
<reference evidence="4 5" key="1">
    <citation type="submission" date="2019-03" db="EMBL/GenBank/DDBJ databases">
        <title>First draft genome of Liparis tanakae, snailfish: a comprehensive survey of snailfish specific genes.</title>
        <authorList>
            <person name="Kim W."/>
            <person name="Song I."/>
            <person name="Jeong J.-H."/>
            <person name="Kim D."/>
            <person name="Kim S."/>
            <person name="Ryu S."/>
            <person name="Song J.Y."/>
            <person name="Lee S.K."/>
        </authorList>
    </citation>
    <scope>NUCLEOTIDE SEQUENCE [LARGE SCALE GENOMIC DNA]</scope>
    <source>
        <tissue evidence="4">Muscle</tissue>
    </source>
</reference>
<comment type="similarity">
    <text evidence="1">Belongs to the ELL/occludin family.</text>
</comment>
<dbReference type="PANTHER" id="PTHR23288:SF3">
    <property type="entry name" value="MARVEL DOMAIN-CONTAINING PROTEIN 2"/>
    <property type="match status" value="1"/>
</dbReference>